<dbReference type="AlphaFoldDB" id="A0AAD9M7M7"/>
<evidence type="ECO:0000313" key="4">
    <source>
        <dbReference type="EMBL" id="KAK2067529.1"/>
    </source>
</evidence>
<dbReference type="GO" id="GO:0005634">
    <property type="term" value="C:nucleus"/>
    <property type="evidence" value="ECO:0007669"/>
    <property type="project" value="UniProtKB-ARBA"/>
</dbReference>
<name>A0AAD9M7M7_9PEZI</name>
<dbReference type="SUPFAM" id="SSF53098">
    <property type="entry name" value="Ribonuclease H-like"/>
    <property type="match status" value="1"/>
</dbReference>
<accession>A0AAD9M7M7</accession>
<feature type="compositionally biased region" description="Basic residues" evidence="2">
    <location>
        <begin position="37"/>
        <end position="49"/>
    </location>
</feature>
<dbReference type="Pfam" id="PF07727">
    <property type="entry name" value="RVT_2"/>
    <property type="match status" value="2"/>
</dbReference>
<dbReference type="PANTHER" id="PTHR11439">
    <property type="entry name" value="GAG-POL-RELATED RETROTRANSPOSON"/>
    <property type="match status" value="1"/>
</dbReference>
<reference evidence="4" key="1">
    <citation type="journal article" date="2023" name="Mol. Plant Microbe Interact.">
        <title>Elucidating the Obligate Nature and Biological Capacity of an Invasive Fungal Corn Pathogen.</title>
        <authorList>
            <person name="MacCready J.S."/>
            <person name="Roggenkamp E.M."/>
            <person name="Gdanetz K."/>
            <person name="Chilvers M.I."/>
        </authorList>
    </citation>
    <scope>NUCLEOTIDE SEQUENCE</scope>
    <source>
        <strain evidence="4">PM02</strain>
    </source>
</reference>
<dbReference type="InterPro" id="IPR001584">
    <property type="entry name" value="Integrase_cat-core"/>
</dbReference>
<feature type="region of interest" description="Disordered" evidence="2">
    <location>
        <begin position="19"/>
        <end position="58"/>
    </location>
</feature>
<dbReference type="GO" id="GO:0015074">
    <property type="term" value="P:DNA integration"/>
    <property type="evidence" value="ECO:0007669"/>
    <property type="project" value="InterPro"/>
</dbReference>
<evidence type="ECO:0000256" key="1">
    <source>
        <dbReference type="ARBA" id="ARBA00022884"/>
    </source>
</evidence>
<dbReference type="Pfam" id="PF13976">
    <property type="entry name" value="gag_pre-integrs"/>
    <property type="match status" value="1"/>
</dbReference>
<evidence type="ECO:0000313" key="5">
    <source>
        <dbReference type="Proteomes" id="UP001217918"/>
    </source>
</evidence>
<feature type="domain" description="Integrase catalytic" evidence="3">
    <location>
        <begin position="467"/>
        <end position="632"/>
    </location>
</feature>
<sequence>MANILEESRNPAIEAYRVAHVANSSNSTPNSNSNPSKKGKNKKKGKKKASYNIKGQNYSAKSAEQASFMLGSYNLAIEEEEEESDSSSNSNSSSDSDTQLAQLLALKGYKKRKDFKGKGLKTSSNNKAKYKDNKPRRRPRDPALYNSWLYDTGSTDHISNSKERFTTFTPNTGQLRPINTGNGPISPAGIGSIILEVLSRKAPSTYTKLVLDNVLYLPNININIVSGVRHYDSGGCLIKETLYRGDRRCIAVLDFKKSGFFLDVKGSSKPILHANFAFPLGLTSYNTTKSIEPQRNKIVVEIPSNSIRKEDYRPIIEDAIVSKAIEPNKRYKLRNSPAKGTTLEGVGPSLRGKRPCRPTREPEPLTGTRDLPHVLREPVIEGNKVVEKAISSPTLKEPNIGQRDYYNLLNLAKLWHVRLGHIGLYLLKKTSSITKGLPNFDKIKEADFHCSSCNRGKAVRRVSKALIPDLPRVLDSIEGDTVKIRPRPYNRNPIVLLLVNRKSRYRWVFNLPNKSGPIVANAIKGFFRGLRNGFGRYPTKFHFNGGTEMTDLLTTWLAKRGIKFSTSAPYIHEQNGLVERSPTNNTALEGELVDLDLDLEGAVSLDPSNLNTEKPISIEIGPSKLELYESSSDSELDEPLLDKPINPVIVESTRPTISIRKPELPEAFPQTIEPIFAPKPIEVIAPNQPITNEPLDNSDLILEGDKMQLDYYKLLAKTSSYILSFVYKARKRVISKDSTPTTYKQVLKLPRDERSKWLEAITKEFIQLLELGVFKFLPRSLLPSNRKLITCRNVLKVKKDAKNRPIKYKSRLVARGFMQVEGLDYTITYASTSILPTWRILLAIAASNKAIYKLLLKYGYNPSTPNIIKLSKALYSLKQSPREWQDKLKILLKSLGYLPLISDLGVFYNAKTCYFIVTYVDDCLFIGPNIGYITDLKKRLNKVYAIEDLGPAAYFLGVQIIRDRPNRRLWLNQVDISFTVQWLSRSLNRPTKSHLNAAKNLFKYLNSTKDYSICFSYNGNTVADLGPKLSNSSNTTTKLSRDFHSKEGPRPLTTTSTTIVDSRNSKGSSRTSIINSSLVPIGFSDSDFAGDKATSKSTYGYLYKLAGGPISWKTKRATTIALSTLEAETDGLTEAIREVQWIIGLFSELYRPIDYPITLYGDNQGSITVANDPALHARTKHTLLKFRYVREQVKAKIVTIIYLNTKCS</sequence>
<evidence type="ECO:0000256" key="2">
    <source>
        <dbReference type="SAM" id="MobiDB-lite"/>
    </source>
</evidence>
<protein>
    <recommendedName>
        <fullName evidence="3">Integrase catalytic domain-containing protein</fullName>
    </recommendedName>
</protein>
<proteinExistence type="predicted"/>
<dbReference type="Gene3D" id="3.30.420.10">
    <property type="entry name" value="Ribonuclease H-like superfamily/Ribonuclease H"/>
    <property type="match status" value="1"/>
</dbReference>
<feature type="region of interest" description="Disordered" evidence="2">
    <location>
        <begin position="334"/>
        <end position="369"/>
    </location>
</feature>
<dbReference type="InterPro" id="IPR036397">
    <property type="entry name" value="RNaseH_sf"/>
</dbReference>
<feature type="compositionally biased region" description="Low complexity" evidence="2">
    <location>
        <begin position="23"/>
        <end position="36"/>
    </location>
</feature>
<feature type="region of interest" description="Disordered" evidence="2">
    <location>
        <begin position="1030"/>
        <end position="1064"/>
    </location>
</feature>
<dbReference type="GO" id="GO:0003723">
    <property type="term" value="F:RNA binding"/>
    <property type="evidence" value="ECO:0007669"/>
    <property type="project" value="UniProtKB-KW"/>
</dbReference>
<dbReference type="EMBL" id="JAQQPM010000001">
    <property type="protein sequence ID" value="KAK2067529.1"/>
    <property type="molecule type" value="Genomic_DNA"/>
</dbReference>
<dbReference type="InterPro" id="IPR054722">
    <property type="entry name" value="PolX-like_BBD"/>
</dbReference>
<dbReference type="PANTHER" id="PTHR11439:SF467">
    <property type="entry name" value="INTEGRASE CATALYTIC DOMAIN-CONTAINING PROTEIN"/>
    <property type="match status" value="1"/>
</dbReference>
<feature type="compositionally biased region" description="Basic and acidic residues" evidence="2">
    <location>
        <begin position="1039"/>
        <end position="1049"/>
    </location>
</feature>
<evidence type="ECO:0000259" key="3">
    <source>
        <dbReference type="PROSITE" id="PS50994"/>
    </source>
</evidence>
<keyword evidence="5" id="KW-1185">Reference proteome</keyword>
<dbReference type="InterPro" id="IPR012337">
    <property type="entry name" value="RNaseH-like_sf"/>
</dbReference>
<dbReference type="Pfam" id="PF22936">
    <property type="entry name" value="Pol_BBD"/>
    <property type="match status" value="1"/>
</dbReference>
<feature type="compositionally biased region" description="Polar residues" evidence="2">
    <location>
        <begin position="1052"/>
        <end position="1064"/>
    </location>
</feature>
<keyword evidence="1" id="KW-0694">RNA-binding</keyword>
<gene>
    <name evidence="4" type="ORF">P8C59_001265</name>
</gene>
<feature type="region of interest" description="Disordered" evidence="2">
    <location>
        <begin position="78"/>
        <end position="98"/>
    </location>
</feature>
<comment type="caution">
    <text evidence="4">The sequence shown here is derived from an EMBL/GenBank/DDBJ whole genome shotgun (WGS) entry which is preliminary data.</text>
</comment>
<organism evidence="4 5">
    <name type="scientific">Phyllachora maydis</name>
    <dbReference type="NCBI Taxonomy" id="1825666"/>
    <lineage>
        <taxon>Eukaryota</taxon>
        <taxon>Fungi</taxon>
        <taxon>Dikarya</taxon>
        <taxon>Ascomycota</taxon>
        <taxon>Pezizomycotina</taxon>
        <taxon>Sordariomycetes</taxon>
        <taxon>Sordariomycetidae</taxon>
        <taxon>Phyllachorales</taxon>
        <taxon>Phyllachoraceae</taxon>
        <taxon>Phyllachora</taxon>
    </lineage>
</organism>
<dbReference type="PROSITE" id="PS50994">
    <property type="entry name" value="INTEGRASE"/>
    <property type="match status" value="1"/>
</dbReference>
<dbReference type="Proteomes" id="UP001217918">
    <property type="component" value="Unassembled WGS sequence"/>
</dbReference>
<dbReference type="InterPro" id="IPR013103">
    <property type="entry name" value="RVT_2"/>
</dbReference>
<feature type="region of interest" description="Disordered" evidence="2">
    <location>
        <begin position="114"/>
        <end position="146"/>
    </location>
</feature>
<dbReference type="CDD" id="cd09272">
    <property type="entry name" value="RNase_HI_RT_Ty1"/>
    <property type="match status" value="1"/>
</dbReference>
<dbReference type="InterPro" id="IPR025724">
    <property type="entry name" value="GAG-pre-integrase_dom"/>
</dbReference>
<feature type="compositionally biased region" description="Low complexity" evidence="2">
    <location>
        <begin position="86"/>
        <end position="97"/>
    </location>
</feature>